<dbReference type="RefSeq" id="WP_169421145.1">
    <property type="nucleotide sequence ID" value="NZ_JABBFX010000002.1"/>
</dbReference>
<evidence type="ECO:0000256" key="1">
    <source>
        <dbReference type="SAM" id="Phobius"/>
    </source>
</evidence>
<feature type="transmembrane region" description="Helical" evidence="1">
    <location>
        <begin position="16"/>
        <end position="35"/>
    </location>
</feature>
<dbReference type="EMBL" id="JABBFX010000002">
    <property type="protein sequence ID" value="NML46903.1"/>
    <property type="molecule type" value="Genomic_DNA"/>
</dbReference>
<dbReference type="AlphaFoldDB" id="A0A848HEE0"/>
<protein>
    <recommendedName>
        <fullName evidence="4">Toxin CptA</fullName>
    </recommendedName>
</protein>
<sequence length="155" mass="16638">MHAAPSVNYPVGRSRFAGALLAGAWLLGALALLAWTLQAQAPGWRQLAASLLLAACGAAALAAWWQSPAGFLAWDGAGWRWTAAGQPDEAGQPELTLDLQSHLLLRWTPAAAGRRRWLWAMRDAAPSHWNALRRAIYSRSNTAAAQGPEPPVAER</sequence>
<keyword evidence="1" id="KW-0472">Membrane</keyword>
<evidence type="ECO:0000313" key="3">
    <source>
        <dbReference type="Proteomes" id="UP000541185"/>
    </source>
</evidence>
<keyword evidence="3" id="KW-1185">Reference proteome</keyword>
<dbReference type="Proteomes" id="UP000541185">
    <property type="component" value="Unassembled WGS sequence"/>
</dbReference>
<organism evidence="2 3">
    <name type="scientific">Ramlibacter agri</name>
    <dbReference type="NCBI Taxonomy" id="2728837"/>
    <lineage>
        <taxon>Bacteria</taxon>
        <taxon>Pseudomonadati</taxon>
        <taxon>Pseudomonadota</taxon>
        <taxon>Betaproteobacteria</taxon>
        <taxon>Burkholderiales</taxon>
        <taxon>Comamonadaceae</taxon>
        <taxon>Ramlibacter</taxon>
    </lineage>
</organism>
<keyword evidence="1" id="KW-1133">Transmembrane helix</keyword>
<feature type="transmembrane region" description="Helical" evidence="1">
    <location>
        <begin position="47"/>
        <end position="65"/>
    </location>
</feature>
<accession>A0A848HEE0</accession>
<gene>
    <name evidence="2" type="ORF">HHL11_24370</name>
</gene>
<comment type="caution">
    <text evidence="2">The sequence shown here is derived from an EMBL/GenBank/DDBJ whole genome shotgun (WGS) entry which is preliminary data.</text>
</comment>
<proteinExistence type="predicted"/>
<reference evidence="2 3" key="1">
    <citation type="submission" date="2020-04" db="EMBL/GenBank/DDBJ databases">
        <title>Ramlibacter sp. G-1-2-2 isolated from soil.</title>
        <authorList>
            <person name="Dahal R.H."/>
        </authorList>
    </citation>
    <scope>NUCLEOTIDE SEQUENCE [LARGE SCALE GENOMIC DNA]</scope>
    <source>
        <strain evidence="2 3">G-1-2-2</strain>
    </source>
</reference>
<evidence type="ECO:0008006" key="4">
    <source>
        <dbReference type="Google" id="ProtNLM"/>
    </source>
</evidence>
<keyword evidence="1" id="KW-0812">Transmembrane</keyword>
<evidence type="ECO:0000313" key="2">
    <source>
        <dbReference type="EMBL" id="NML46903.1"/>
    </source>
</evidence>
<name>A0A848HEE0_9BURK</name>